<dbReference type="Pfam" id="PF13537">
    <property type="entry name" value="GATase_7"/>
    <property type="match status" value="1"/>
</dbReference>
<feature type="domain" description="Glutamine amidotransferase type-2" evidence="5">
    <location>
        <begin position="91"/>
        <end position="154"/>
    </location>
</feature>
<name>A0A8I6R6L2_CIMLE</name>
<dbReference type="PANTHER" id="PTHR45937">
    <property type="entry name" value="ASPARAGINE SYNTHETASE DOMAIN-CONTAINING PROTEIN 1"/>
    <property type="match status" value="1"/>
</dbReference>
<protein>
    <submittedName>
        <fullName evidence="6">Uncharacterized protein</fullName>
    </submittedName>
</protein>
<keyword evidence="1" id="KW-0028">Amino-acid biosynthesis</keyword>
<evidence type="ECO:0000259" key="4">
    <source>
        <dbReference type="Pfam" id="PF00733"/>
    </source>
</evidence>
<accession>A0A8I6R6L2</accession>
<dbReference type="SUPFAM" id="SSF52402">
    <property type="entry name" value="Adenine nucleotide alpha hydrolases-like"/>
    <property type="match status" value="1"/>
</dbReference>
<dbReference type="InterPro" id="IPR017932">
    <property type="entry name" value="GATase_2_dom"/>
</dbReference>
<dbReference type="InterPro" id="IPR029055">
    <property type="entry name" value="Ntn_hydrolases_N"/>
</dbReference>
<sequence length="562" mass="63994">MCGMFFCLISSDSNHCIDQYSCIETLIKNRGPDAYNKCIVHLTERWKVLIFSSTLWTQGLKPTPQPVKSENGSLFLWNGDIFFGPDYTDGLSDTEYLFGQIENNGIECLLKICGPYSFIYFDSKEKIIWFGRDVIGRHSLLWNLSPHDQLILTSVSVKSLQLAEVPSIGLYKIDLQQPQLTIQLHPWSHFPSTLYPDLPNSVELLNCFSHEVLGDYKTFKWIEGPSTDNSLEYFSVFSEQSPEVIYTTLLRDIQLSGMVKNVKTLLFKSIEKRILTQPKHCLGCTDLSEECSHSRTAICFSGGLDSTVIALIASKFVPPNETIDLFNVAFEKLSSGNICYDVPDRITGRESFAELKLLEPARKWNFVEINITLKELQELREKHIRDLIHPLNSILDDSLGCALWFAVRGKGIANGKPFYSNSRVVLLGMGADELFGGYSRHRKEFARGGWRALGEQLLIEVRNIGKRNLGRDNRVAADHGRQPRTPFLDERVYTYVDNLPPWFRTYLEPNVKPGIGDKFLLRLVAWDLGLRHSAFLPKRAFQFGSRIANPKEKGHLISERLN</sequence>
<dbReference type="RefSeq" id="XP_014239570.1">
    <property type="nucleotide sequence ID" value="XM_014384084.2"/>
</dbReference>
<dbReference type="GO" id="GO:0004066">
    <property type="term" value="F:asparagine synthase (glutamine-hydrolyzing) activity"/>
    <property type="evidence" value="ECO:0007669"/>
    <property type="project" value="InterPro"/>
</dbReference>
<keyword evidence="3" id="KW-0315">Glutamine amidotransferase</keyword>
<dbReference type="Gene3D" id="3.40.50.620">
    <property type="entry name" value="HUPs"/>
    <property type="match status" value="1"/>
</dbReference>
<keyword evidence="7" id="KW-1185">Reference proteome</keyword>
<dbReference type="OrthoDB" id="10252281at2759"/>
<dbReference type="PANTHER" id="PTHR45937:SF1">
    <property type="entry name" value="ASPARAGINE SYNTHETASE DOMAIN-CONTAINING PROTEIN 1"/>
    <property type="match status" value="1"/>
</dbReference>
<organism evidence="6 7">
    <name type="scientific">Cimex lectularius</name>
    <name type="common">Bed bug</name>
    <name type="synonym">Acanthia lectularia</name>
    <dbReference type="NCBI Taxonomy" id="79782"/>
    <lineage>
        <taxon>Eukaryota</taxon>
        <taxon>Metazoa</taxon>
        <taxon>Ecdysozoa</taxon>
        <taxon>Arthropoda</taxon>
        <taxon>Hexapoda</taxon>
        <taxon>Insecta</taxon>
        <taxon>Pterygota</taxon>
        <taxon>Neoptera</taxon>
        <taxon>Paraneoptera</taxon>
        <taxon>Hemiptera</taxon>
        <taxon>Heteroptera</taxon>
        <taxon>Panheteroptera</taxon>
        <taxon>Cimicomorpha</taxon>
        <taxon>Cimicidae</taxon>
        <taxon>Cimex</taxon>
    </lineage>
</organism>
<dbReference type="SUPFAM" id="SSF56235">
    <property type="entry name" value="N-terminal nucleophile aminohydrolases (Ntn hydrolases)"/>
    <property type="match status" value="1"/>
</dbReference>
<dbReference type="InterPro" id="IPR001962">
    <property type="entry name" value="Asn_synthase"/>
</dbReference>
<evidence type="ECO:0000259" key="5">
    <source>
        <dbReference type="Pfam" id="PF13537"/>
    </source>
</evidence>
<dbReference type="Proteomes" id="UP000494040">
    <property type="component" value="Unassembled WGS sequence"/>
</dbReference>
<proteinExistence type="predicted"/>
<reference evidence="6" key="1">
    <citation type="submission" date="2022-01" db="UniProtKB">
        <authorList>
            <consortium name="EnsemblMetazoa"/>
        </authorList>
    </citation>
    <scope>IDENTIFICATION</scope>
</reference>
<dbReference type="GeneID" id="106660988"/>
<dbReference type="InterPro" id="IPR051857">
    <property type="entry name" value="Asn_synthetase_domain"/>
</dbReference>
<dbReference type="InterPro" id="IPR014729">
    <property type="entry name" value="Rossmann-like_a/b/a_fold"/>
</dbReference>
<feature type="domain" description="Asparagine synthetase" evidence="4">
    <location>
        <begin position="449"/>
        <end position="504"/>
    </location>
</feature>
<dbReference type="Gene3D" id="3.60.20.10">
    <property type="entry name" value="Glutamine Phosphoribosylpyrophosphate, subunit 1, domain 1"/>
    <property type="match status" value="1"/>
</dbReference>
<dbReference type="OMA" id="SVYESCP"/>
<dbReference type="EnsemblMetazoa" id="XM_014384084.2">
    <property type="protein sequence ID" value="XP_014239570.1"/>
    <property type="gene ID" value="LOC106660988"/>
</dbReference>
<evidence type="ECO:0000256" key="2">
    <source>
        <dbReference type="ARBA" id="ARBA00022888"/>
    </source>
</evidence>
<evidence type="ECO:0000256" key="1">
    <source>
        <dbReference type="ARBA" id="ARBA00022605"/>
    </source>
</evidence>
<evidence type="ECO:0000313" key="6">
    <source>
        <dbReference type="EnsemblMetazoa" id="XP_014239570.1"/>
    </source>
</evidence>
<evidence type="ECO:0000313" key="7">
    <source>
        <dbReference type="Proteomes" id="UP000494040"/>
    </source>
</evidence>
<dbReference type="CDD" id="cd01991">
    <property type="entry name" value="Asn_synthase_B_C"/>
    <property type="match status" value="1"/>
</dbReference>
<keyword evidence="2" id="KW-0061">Asparagine biosynthesis</keyword>
<dbReference type="KEGG" id="clec:106660988"/>
<dbReference type="GO" id="GO:0006529">
    <property type="term" value="P:asparagine biosynthetic process"/>
    <property type="evidence" value="ECO:0007669"/>
    <property type="project" value="UniProtKB-KW"/>
</dbReference>
<dbReference type="AlphaFoldDB" id="A0A8I6R6L2"/>
<dbReference type="Pfam" id="PF00733">
    <property type="entry name" value="Asn_synthase"/>
    <property type="match status" value="2"/>
</dbReference>
<feature type="domain" description="Asparagine synthetase" evidence="4">
    <location>
        <begin position="297"/>
        <end position="446"/>
    </location>
</feature>
<evidence type="ECO:0000256" key="3">
    <source>
        <dbReference type="ARBA" id="ARBA00022962"/>
    </source>
</evidence>